<dbReference type="EMBL" id="KZ994608">
    <property type="protein sequence ID" value="RKO92510.1"/>
    <property type="molecule type" value="Genomic_DNA"/>
</dbReference>
<proteinExistence type="predicted"/>
<evidence type="ECO:0000313" key="2">
    <source>
        <dbReference type="Proteomes" id="UP000269721"/>
    </source>
</evidence>
<name>A0A4P9WMU0_9FUNG</name>
<evidence type="ECO:0000313" key="1">
    <source>
        <dbReference type="EMBL" id="RKO92510.1"/>
    </source>
</evidence>
<reference evidence="2" key="1">
    <citation type="journal article" date="2018" name="Nat. Microbiol.">
        <title>Leveraging single-cell genomics to expand the fungal tree of life.</title>
        <authorList>
            <person name="Ahrendt S.R."/>
            <person name="Quandt C.A."/>
            <person name="Ciobanu D."/>
            <person name="Clum A."/>
            <person name="Salamov A."/>
            <person name="Andreopoulos B."/>
            <person name="Cheng J.F."/>
            <person name="Woyke T."/>
            <person name="Pelin A."/>
            <person name="Henrissat B."/>
            <person name="Reynolds N.K."/>
            <person name="Benny G.L."/>
            <person name="Smith M.E."/>
            <person name="James T.Y."/>
            <person name="Grigoriev I.V."/>
        </authorList>
    </citation>
    <scope>NUCLEOTIDE SEQUENCE [LARGE SCALE GENOMIC DNA]</scope>
</reference>
<organism evidence="1 2">
    <name type="scientific">Blyttiomyces helicus</name>
    <dbReference type="NCBI Taxonomy" id="388810"/>
    <lineage>
        <taxon>Eukaryota</taxon>
        <taxon>Fungi</taxon>
        <taxon>Fungi incertae sedis</taxon>
        <taxon>Chytridiomycota</taxon>
        <taxon>Chytridiomycota incertae sedis</taxon>
        <taxon>Chytridiomycetes</taxon>
        <taxon>Chytridiomycetes incertae sedis</taxon>
        <taxon>Blyttiomyces</taxon>
    </lineage>
</organism>
<sequence>MTGELTRGGLAIPLEVSLVTTWRTTMLVYPKGVDQEPSNGWPCHSSGSIACNNLENNHAYFAADFAGAAVYRNTFLEEASLAPVFGGSGLRTLHAPTLEFLQRANASPMAWVGVGREKEADEDVLEGAEVDLADPRRAPTCLEDVAEVGLAEVGLAEVVVVELPEVGLVAVKAAKRMPVPCGSALGGRKYAVDLPGGRGSRNREPDEEAPVVCVGPGGEGLVQLSGLSDARRSACEEPTLPGI</sequence>
<dbReference type="Proteomes" id="UP000269721">
    <property type="component" value="Unassembled WGS sequence"/>
</dbReference>
<keyword evidence="2" id="KW-1185">Reference proteome</keyword>
<gene>
    <name evidence="1" type="ORF">BDK51DRAFT_48326</name>
</gene>
<accession>A0A4P9WMU0</accession>
<dbReference type="AlphaFoldDB" id="A0A4P9WMU0"/>
<protein>
    <submittedName>
        <fullName evidence="1">Uncharacterized protein</fullName>
    </submittedName>
</protein>